<feature type="compositionally biased region" description="Low complexity" evidence="1">
    <location>
        <begin position="55"/>
        <end position="78"/>
    </location>
</feature>
<dbReference type="AlphaFoldDB" id="A0A914L3I8"/>
<protein>
    <submittedName>
        <fullName evidence="3">Uncharacterized protein</fullName>
    </submittedName>
</protein>
<name>A0A914L3I8_MELIC</name>
<keyword evidence="2" id="KW-1185">Reference proteome</keyword>
<proteinExistence type="predicted"/>
<reference evidence="3" key="1">
    <citation type="submission" date="2022-11" db="UniProtKB">
        <authorList>
            <consortium name="WormBaseParasite"/>
        </authorList>
    </citation>
    <scope>IDENTIFICATION</scope>
</reference>
<feature type="compositionally biased region" description="Low complexity" evidence="1">
    <location>
        <begin position="124"/>
        <end position="145"/>
    </location>
</feature>
<feature type="region of interest" description="Disordered" evidence="1">
    <location>
        <begin position="302"/>
        <end position="326"/>
    </location>
</feature>
<evidence type="ECO:0000313" key="3">
    <source>
        <dbReference type="WBParaSite" id="Minc3s00254g08682"/>
    </source>
</evidence>
<dbReference type="PANTHER" id="PTHR21344:SF1">
    <property type="entry name" value="RAL GTPASE-ACTIVATING PROTEIN SUBUNIT BETA"/>
    <property type="match status" value="1"/>
</dbReference>
<feature type="compositionally biased region" description="Low complexity" evidence="1">
    <location>
        <begin position="89"/>
        <end position="116"/>
    </location>
</feature>
<dbReference type="GO" id="GO:0005096">
    <property type="term" value="F:GTPase activator activity"/>
    <property type="evidence" value="ECO:0007669"/>
    <property type="project" value="InterPro"/>
</dbReference>
<dbReference type="WBParaSite" id="Minc3s00254g08682">
    <property type="protein sequence ID" value="Minc3s00254g08682"/>
    <property type="gene ID" value="Minc3s00254g08682"/>
</dbReference>
<feature type="compositionally biased region" description="Polar residues" evidence="1">
    <location>
        <begin position="43"/>
        <end position="54"/>
    </location>
</feature>
<dbReference type="InterPro" id="IPR039930">
    <property type="entry name" value="RALGAPB"/>
</dbReference>
<dbReference type="PANTHER" id="PTHR21344">
    <property type="entry name" value="RAL GTPASE-ACTIVATING PROTEIN SUBUNIT BETA"/>
    <property type="match status" value="1"/>
</dbReference>
<sequence>MLGNTNLSQLASYILKAFKNCGQALVVVPPPLPSQPLLHPPASNKSLSSVGDSCTTTTTSSTGSNKSNNNFSTNNFSKRQSAPIPSHFQHQQQQQIVSNSGGINNNNNTTITTTTTLRRSFATSISRSSNTQSSSMLSSSCGGDSYHQQQPIAAATTNYSSPTEFPSIDGISSGRSAALCALCRIVCSKHTNEQLRDDQLARFFALAHEALISNDRILLSSFIFSSADNLFKLALKGVQILLPNYLRAIELVHNESLQILLHPSISQIEMRAACLRALASILPWPSLFGYANILGNNNQNSSTPINSSSQKINKRQEGSFSSSSSSNLLESFSRYIDIREPIQRVLYCSLRQETDPFNIQYALGLAAIFCVEVAEPELKRAAMLKVWKNENNNNKERNDEAETCKETVEAPFSTSLVRSFISAICDNLCKPLWANETLCCLAAFDCLNSFCSLPQSVLFSRGELSTGSLIVTSLCRFIEQQLKKPPPLHSKDMHSTVVAAYFCMSVWFCSAPKLARIESCLDTVALAIELGMTGGHKLSPKCQQEGKQHFSVDILDSVHSSFPLFICDRPKCQQEGKQHFSVDILDSVHSSFPLFICDRPKCQQEGKQHFSVDILDSVHSSFPLFICDRPKCQQEGKQHFSVDILDSVHSSFPLFICDRLILAYGKDYNEERENQREGTIQTSKSTCT</sequence>
<feature type="region of interest" description="Disordered" evidence="1">
    <location>
        <begin position="37"/>
        <end position="147"/>
    </location>
</feature>
<evidence type="ECO:0000256" key="1">
    <source>
        <dbReference type="SAM" id="MobiDB-lite"/>
    </source>
</evidence>
<evidence type="ECO:0000313" key="2">
    <source>
        <dbReference type="Proteomes" id="UP000887563"/>
    </source>
</evidence>
<organism evidence="2 3">
    <name type="scientific">Meloidogyne incognita</name>
    <name type="common">Southern root-knot nematode worm</name>
    <name type="synonym">Oxyuris incognita</name>
    <dbReference type="NCBI Taxonomy" id="6306"/>
    <lineage>
        <taxon>Eukaryota</taxon>
        <taxon>Metazoa</taxon>
        <taxon>Ecdysozoa</taxon>
        <taxon>Nematoda</taxon>
        <taxon>Chromadorea</taxon>
        <taxon>Rhabditida</taxon>
        <taxon>Tylenchina</taxon>
        <taxon>Tylenchomorpha</taxon>
        <taxon>Tylenchoidea</taxon>
        <taxon>Meloidogynidae</taxon>
        <taxon>Meloidogyninae</taxon>
        <taxon>Meloidogyne</taxon>
        <taxon>Meloidogyne incognita group</taxon>
    </lineage>
</organism>
<dbReference type="Proteomes" id="UP000887563">
    <property type="component" value="Unplaced"/>
</dbReference>
<feature type="compositionally biased region" description="Polar residues" evidence="1">
    <location>
        <begin position="302"/>
        <end position="311"/>
    </location>
</feature>
<accession>A0A914L3I8</accession>